<reference evidence="3 4" key="1">
    <citation type="submission" date="2024-02" db="EMBL/GenBank/DDBJ databases">
        <authorList>
            <person name="Chen Y."/>
            <person name="Shah S."/>
            <person name="Dougan E. K."/>
            <person name="Thang M."/>
            <person name="Chan C."/>
        </authorList>
    </citation>
    <scope>NUCLEOTIDE SEQUENCE [LARGE SCALE GENOMIC DNA]</scope>
</reference>
<name>A0ABP0IWF7_9DINO</name>
<feature type="compositionally biased region" description="Polar residues" evidence="2">
    <location>
        <begin position="788"/>
        <end position="802"/>
    </location>
</feature>
<evidence type="ECO:0000256" key="2">
    <source>
        <dbReference type="SAM" id="MobiDB-lite"/>
    </source>
</evidence>
<feature type="region of interest" description="Disordered" evidence="2">
    <location>
        <begin position="967"/>
        <end position="1002"/>
    </location>
</feature>
<feature type="compositionally biased region" description="Polar residues" evidence="2">
    <location>
        <begin position="986"/>
        <end position="1001"/>
    </location>
</feature>
<feature type="coiled-coil region" evidence="1">
    <location>
        <begin position="272"/>
        <end position="299"/>
    </location>
</feature>
<dbReference type="EMBL" id="CAXAMN010003803">
    <property type="protein sequence ID" value="CAK9006403.1"/>
    <property type="molecule type" value="Genomic_DNA"/>
</dbReference>
<evidence type="ECO:0000313" key="3">
    <source>
        <dbReference type="EMBL" id="CAK9006403.1"/>
    </source>
</evidence>
<evidence type="ECO:0000256" key="1">
    <source>
        <dbReference type="SAM" id="Coils"/>
    </source>
</evidence>
<feature type="region of interest" description="Disordered" evidence="2">
    <location>
        <begin position="611"/>
        <end position="702"/>
    </location>
</feature>
<feature type="region of interest" description="Disordered" evidence="2">
    <location>
        <begin position="782"/>
        <end position="823"/>
    </location>
</feature>
<feature type="compositionally biased region" description="Polar residues" evidence="2">
    <location>
        <begin position="28"/>
        <end position="46"/>
    </location>
</feature>
<organism evidence="3 4">
    <name type="scientific">Durusdinium trenchii</name>
    <dbReference type="NCBI Taxonomy" id="1381693"/>
    <lineage>
        <taxon>Eukaryota</taxon>
        <taxon>Sar</taxon>
        <taxon>Alveolata</taxon>
        <taxon>Dinophyceae</taxon>
        <taxon>Suessiales</taxon>
        <taxon>Symbiodiniaceae</taxon>
        <taxon>Durusdinium</taxon>
    </lineage>
</organism>
<feature type="region of interest" description="Disordered" evidence="2">
    <location>
        <begin position="1"/>
        <end position="73"/>
    </location>
</feature>
<dbReference type="Proteomes" id="UP001642484">
    <property type="component" value="Unassembled WGS sequence"/>
</dbReference>
<feature type="compositionally biased region" description="Polar residues" evidence="2">
    <location>
        <begin position="970"/>
        <end position="979"/>
    </location>
</feature>
<feature type="compositionally biased region" description="Basic and acidic residues" evidence="2">
    <location>
        <begin position="637"/>
        <end position="648"/>
    </location>
</feature>
<feature type="compositionally biased region" description="Polar residues" evidence="2">
    <location>
        <begin position="100"/>
        <end position="113"/>
    </location>
</feature>
<feature type="compositionally biased region" description="Basic and acidic residues" evidence="2">
    <location>
        <begin position="463"/>
        <end position="477"/>
    </location>
</feature>
<feature type="compositionally biased region" description="Acidic residues" evidence="2">
    <location>
        <begin position="805"/>
        <end position="821"/>
    </location>
</feature>
<feature type="compositionally biased region" description="Low complexity" evidence="2">
    <location>
        <begin position="1"/>
        <end position="13"/>
    </location>
</feature>
<gene>
    <name evidence="3" type="ORF">CCMP2556_LOCUS8432</name>
</gene>
<sequence length="1039" mass="114223">MVDLTLPALELPWELPPPPEAPPGVSFNVATASGQSQFTSSQSNPFQEDLEPLTLDVPPPKPPPALTSERCAGQDCERFRPCSTIWQGVREKDKDRKKQSPSSEGRQNQTSHTEGVERVGNLEGVHVSVMPTTEFERVDSWPPRPSLAKMEDVVFHDWQLQAKEALINETLDDITFVQESFEAAEKDLEWRKATTASKRQQIETRQAELSVFQKRVMQQEQEVVADEEQLLCREAQLDSDAQHLKRCENALKVEAKRVQQRREDLSHSEPMLRKKEEELAKMQEELSILEKEVFEAEQDIQHRSADIAAAEAQLRRRRAELSSRQAEVSEDRRALQTRQAEIQQVVQATPAPPAPAQAQSSMPVQQANLMPHEAARTHYQAEAVQIPAPCVQMPSASLQPPVQAPFIAPVAPPIPMPMPMPAPAVDPVQQNLALQLQQTQQMLQMQQMQQLQHFLKGGSGSDEESKGKSKETQEMMQRHSKLQALEESLVARLQILEKQEASLNAVMGAAAQAAKETQEATAAIVSQSTQAAKDTAAAMMAQSSETLKLAMRDMTESLAAREQEALDAMKVKRRPKNQVPLKPKPPQAQQQHMLDAKSEALAAVVDSLEHNDDIGSSLGRKHEEQQSAQEDEGTNIEEPKNDPQDLKSDASQPMDPSGSPLGTPADRSVKFCQSDIEEEQAGEGASKPQVQGGGNVGVPPVKGSALQEMRNAARTAARTACLESTHGAERCSIPTRKAALRPGWGGEDAEAVARAAALVRGEPFTVESGEYWQAGDDAMSLDEDEDNVTSTGHAGPVTSTQYGGEEVEGMSTEGEESEVSEGMELHEQLHELSITRSSVVEQSHREVHRGKRNDQAFHQTSASPSHAWEIDLSDWPRMPSQKLKGASMAEAGRRRMQIAQKAAARSVESPRVKKVQAPVLTATAKAKSCSIKSSEGRASKGLKGKLPVRAGRAEAWEIDATELTGRKVTSKASKTSLGTQDKADTVVQSNQSSQRLGSLSSEMRRSSKQSFLTMLNCNLQESVYYNWLRLVEPEKVNES</sequence>
<proteinExistence type="predicted"/>
<comment type="caution">
    <text evidence="3">The sequence shown here is derived from an EMBL/GenBank/DDBJ whole genome shotgun (WGS) entry which is preliminary data.</text>
</comment>
<keyword evidence="4" id="KW-1185">Reference proteome</keyword>
<feature type="region of interest" description="Disordered" evidence="2">
    <location>
        <begin position="570"/>
        <end position="595"/>
    </location>
</feature>
<keyword evidence="1" id="KW-0175">Coiled coil</keyword>
<feature type="region of interest" description="Disordered" evidence="2">
    <location>
        <begin position="455"/>
        <end position="479"/>
    </location>
</feature>
<feature type="region of interest" description="Disordered" evidence="2">
    <location>
        <begin position="87"/>
        <end position="123"/>
    </location>
</feature>
<evidence type="ECO:0000313" key="4">
    <source>
        <dbReference type="Proteomes" id="UP001642484"/>
    </source>
</evidence>
<feature type="compositionally biased region" description="Basic and acidic residues" evidence="2">
    <location>
        <begin position="89"/>
        <end position="98"/>
    </location>
</feature>
<accession>A0ABP0IWF7</accession>
<protein>
    <submittedName>
        <fullName evidence="3">Uncharacterized protein</fullName>
    </submittedName>
</protein>